<dbReference type="InterPro" id="IPR036910">
    <property type="entry name" value="HMG_box_dom_sf"/>
</dbReference>
<dbReference type="Proteomes" id="UP001175271">
    <property type="component" value="Unassembled WGS sequence"/>
</dbReference>
<dbReference type="GO" id="GO:0031490">
    <property type="term" value="F:chromatin DNA binding"/>
    <property type="evidence" value="ECO:0007669"/>
    <property type="project" value="TreeGrafter"/>
</dbReference>
<feature type="region of interest" description="Disordered" evidence="5">
    <location>
        <begin position="122"/>
        <end position="149"/>
    </location>
</feature>
<evidence type="ECO:0000256" key="5">
    <source>
        <dbReference type="SAM" id="MobiDB-lite"/>
    </source>
</evidence>
<dbReference type="SUPFAM" id="SSF47095">
    <property type="entry name" value="HMG-box"/>
    <property type="match status" value="1"/>
</dbReference>
<dbReference type="PANTHER" id="PTHR45781">
    <property type="entry name" value="AGAP000281-PA"/>
    <property type="match status" value="1"/>
</dbReference>
<dbReference type="EMBL" id="JAUCMV010000001">
    <property type="protein sequence ID" value="KAK0425798.1"/>
    <property type="molecule type" value="Genomic_DNA"/>
</dbReference>
<dbReference type="SMART" id="SM00398">
    <property type="entry name" value="HMG"/>
    <property type="match status" value="1"/>
</dbReference>
<dbReference type="Gene3D" id="1.10.30.10">
    <property type="entry name" value="High mobility group box domain"/>
    <property type="match status" value="1"/>
</dbReference>
<dbReference type="PROSITE" id="PS50118">
    <property type="entry name" value="HMG_BOX_2"/>
    <property type="match status" value="1"/>
</dbReference>
<comment type="caution">
    <text evidence="7">The sequence shown here is derived from an EMBL/GenBank/DDBJ whole genome shotgun (WGS) entry which is preliminary data.</text>
</comment>
<dbReference type="GO" id="GO:0005634">
    <property type="term" value="C:nucleus"/>
    <property type="evidence" value="ECO:0007669"/>
    <property type="project" value="UniProtKB-SubCell"/>
</dbReference>
<comment type="subcellular location">
    <subcellularLocation>
        <location evidence="1">Nucleus</location>
    </subcellularLocation>
</comment>
<dbReference type="InterPro" id="IPR009071">
    <property type="entry name" value="HMG_box_dom"/>
</dbReference>
<evidence type="ECO:0000256" key="2">
    <source>
        <dbReference type="ARBA" id="ARBA00023125"/>
    </source>
</evidence>
<evidence type="ECO:0000313" key="8">
    <source>
        <dbReference type="Proteomes" id="UP001175271"/>
    </source>
</evidence>
<evidence type="ECO:0000256" key="3">
    <source>
        <dbReference type="ARBA" id="ARBA00023242"/>
    </source>
</evidence>
<evidence type="ECO:0000256" key="4">
    <source>
        <dbReference type="PROSITE-ProRule" id="PRU00267"/>
    </source>
</evidence>
<dbReference type="Pfam" id="PF00505">
    <property type="entry name" value="HMG_box"/>
    <property type="match status" value="1"/>
</dbReference>
<keyword evidence="3 4" id="KW-0539">Nucleus</keyword>
<reference evidence="7" key="1">
    <citation type="submission" date="2023-06" db="EMBL/GenBank/DDBJ databases">
        <title>Genomic analysis of the entomopathogenic nematode Steinernema hermaphroditum.</title>
        <authorList>
            <person name="Schwarz E.M."/>
            <person name="Heppert J.K."/>
            <person name="Baniya A."/>
            <person name="Schwartz H.T."/>
            <person name="Tan C.-H."/>
            <person name="Antoshechkin I."/>
            <person name="Sternberg P.W."/>
            <person name="Goodrich-Blair H."/>
            <person name="Dillman A.R."/>
        </authorList>
    </citation>
    <scope>NUCLEOTIDE SEQUENCE</scope>
    <source>
        <strain evidence="7">PS9179</strain>
        <tissue evidence="7">Whole animal</tissue>
    </source>
</reference>
<dbReference type="PANTHER" id="PTHR45781:SF1">
    <property type="entry name" value="HMG BOX DOMAIN-CONTAINING PROTEIN"/>
    <property type="match status" value="1"/>
</dbReference>
<protein>
    <recommendedName>
        <fullName evidence="6">HMG box domain-containing protein</fullName>
    </recommendedName>
</protein>
<sequence>MAMWQTSEFDRYGLLNCDCSDPDSLQPTLFSSGPKGSVFPKMPLKRKKPVGSAYSNFFRLHQNLIKQRKPDASFGEISKEIAAMWISLDDSTKTIYKRSSDLKKMEYMKQVALSRAIGMLRTMDSPGGEPLSDISNRPNLAERYSASPS</sequence>
<evidence type="ECO:0000313" key="7">
    <source>
        <dbReference type="EMBL" id="KAK0425798.1"/>
    </source>
</evidence>
<evidence type="ECO:0000256" key="1">
    <source>
        <dbReference type="ARBA" id="ARBA00004123"/>
    </source>
</evidence>
<dbReference type="GO" id="GO:0006357">
    <property type="term" value="P:regulation of transcription by RNA polymerase II"/>
    <property type="evidence" value="ECO:0007669"/>
    <property type="project" value="TreeGrafter"/>
</dbReference>
<accession>A0AA39IK42</accession>
<name>A0AA39IK42_9BILA</name>
<feature type="DNA-binding region" description="HMG box" evidence="4">
    <location>
        <begin position="47"/>
        <end position="115"/>
    </location>
</feature>
<keyword evidence="8" id="KW-1185">Reference proteome</keyword>
<dbReference type="AlphaFoldDB" id="A0AA39IK42"/>
<keyword evidence="2 4" id="KW-0238">DNA-binding</keyword>
<feature type="domain" description="HMG box" evidence="6">
    <location>
        <begin position="47"/>
        <end position="115"/>
    </location>
</feature>
<gene>
    <name evidence="7" type="ORF">QR680_009391</name>
</gene>
<dbReference type="InterPro" id="IPR051365">
    <property type="entry name" value="TOX_HMG-box_domain"/>
</dbReference>
<evidence type="ECO:0000259" key="6">
    <source>
        <dbReference type="PROSITE" id="PS50118"/>
    </source>
</evidence>
<organism evidence="7 8">
    <name type="scientific">Steinernema hermaphroditum</name>
    <dbReference type="NCBI Taxonomy" id="289476"/>
    <lineage>
        <taxon>Eukaryota</taxon>
        <taxon>Metazoa</taxon>
        <taxon>Ecdysozoa</taxon>
        <taxon>Nematoda</taxon>
        <taxon>Chromadorea</taxon>
        <taxon>Rhabditida</taxon>
        <taxon>Tylenchina</taxon>
        <taxon>Panagrolaimomorpha</taxon>
        <taxon>Strongyloidoidea</taxon>
        <taxon>Steinernematidae</taxon>
        <taxon>Steinernema</taxon>
    </lineage>
</organism>
<proteinExistence type="predicted"/>